<dbReference type="EMBL" id="JBHLUE010000011">
    <property type="protein sequence ID" value="MFC0565617.1"/>
    <property type="molecule type" value="Genomic_DNA"/>
</dbReference>
<protein>
    <submittedName>
        <fullName evidence="8">NlpC/P60 family protein</fullName>
    </submittedName>
</protein>
<evidence type="ECO:0000256" key="5">
    <source>
        <dbReference type="SAM" id="Coils"/>
    </source>
</evidence>
<comment type="similarity">
    <text evidence="1">Belongs to the peptidase C40 family.</text>
</comment>
<dbReference type="PROSITE" id="PS51935">
    <property type="entry name" value="NLPC_P60"/>
    <property type="match status" value="1"/>
</dbReference>
<evidence type="ECO:0000259" key="7">
    <source>
        <dbReference type="PROSITE" id="PS51935"/>
    </source>
</evidence>
<proteinExistence type="inferred from homology"/>
<reference evidence="8 9" key="1">
    <citation type="submission" date="2024-09" db="EMBL/GenBank/DDBJ databases">
        <authorList>
            <person name="Sun Q."/>
            <person name="Mori K."/>
        </authorList>
    </citation>
    <scope>NUCLEOTIDE SEQUENCE [LARGE SCALE GENOMIC DNA]</scope>
    <source>
        <strain evidence="8 9">TBRC 2205</strain>
    </source>
</reference>
<dbReference type="SUPFAM" id="SSF54001">
    <property type="entry name" value="Cysteine proteinases"/>
    <property type="match status" value="1"/>
</dbReference>
<dbReference type="InterPro" id="IPR038765">
    <property type="entry name" value="Papain-like_cys_pep_sf"/>
</dbReference>
<dbReference type="Gene3D" id="3.90.1720.10">
    <property type="entry name" value="endopeptidase domain like (from Nostoc punctiforme)"/>
    <property type="match status" value="1"/>
</dbReference>
<organism evidence="8 9">
    <name type="scientific">Plantactinospora siamensis</name>
    <dbReference type="NCBI Taxonomy" id="555372"/>
    <lineage>
        <taxon>Bacteria</taxon>
        <taxon>Bacillati</taxon>
        <taxon>Actinomycetota</taxon>
        <taxon>Actinomycetes</taxon>
        <taxon>Micromonosporales</taxon>
        <taxon>Micromonosporaceae</taxon>
        <taxon>Plantactinospora</taxon>
    </lineage>
</organism>
<evidence type="ECO:0000256" key="4">
    <source>
        <dbReference type="ARBA" id="ARBA00022807"/>
    </source>
</evidence>
<comment type="caution">
    <text evidence="8">The sequence shown here is derived from an EMBL/GenBank/DDBJ whole genome shotgun (WGS) entry which is preliminary data.</text>
</comment>
<accession>A0ABV6NXW5</accession>
<sequence length="320" mass="33785">MSPVRVLLRTLAMAGVSAVLVAPASVVQAAPSASELTQQINQKSAELEKKVEAYNRLNEEIKKNKADAAVLNTKIGPLQQQVEQARTQVGQLAATAYMTGGLSTAGALLETSSPDQLATNLGTLDQLARDRKQKVSGFSRSQQQLLAEKAQLDTTLAQQNAQAKELDAGKKKIQGDLDKLNAMRKAAYGKAHTSSGKYTGTVPAVSGKAGTAVRYAYNAIGTPYVWAADGPNGYDCSGLTMAAWRAAGKSLPHNAAMQWDTVSHIGRGSLQPGDLVFYSGLGHVALYVGGGKVIHAPQTGEDVKLASVDMMTPYGYGRVR</sequence>
<dbReference type="Proteomes" id="UP001589894">
    <property type="component" value="Unassembled WGS sequence"/>
</dbReference>
<evidence type="ECO:0000313" key="8">
    <source>
        <dbReference type="EMBL" id="MFC0565617.1"/>
    </source>
</evidence>
<evidence type="ECO:0000313" key="9">
    <source>
        <dbReference type="Proteomes" id="UP001589894"/>
    </source>
</evidence>
<keyword evidence="4" id="KW-0788">Thiol protease</keyword>
<feature type="coiled-coil region" evidence="5">
    <location>
        <begin position="33"/>
        <end position="74"/>
    </location>
</feature>
<evidence type="ECO:0000256" key="6">
    <source>
        <dbReference type="SAM" id="SignalP"/>
    </source>
</evidence>
<dbReference type="PANTHER" id="PTHR47359:SF3">
    <property type="entry name" value="NLP_P60 DOMAIN-CONTAINING PROTEIN-RELATED"/>
    <property type="match status" value="1"/>
</dbReference>
<dbReference type="Gene3D" id="6.10.250.3150">
    <property type="match status" value="1"/>
</dbReference>
<gene>
    <name evidence="8" type="ORF">ACFFHU_15925</name>
</gene>
<evidence type="ECO:0000256" key="2">
    <source>
        <dbReference type="ARBA" id="ARBA00022670"/>
    </source>
</evidence>
<feature type="signal peptide" evidence="6">
    <location>
        <begin position="1"/>
        <end position="29"/>
    </location>
</feature>
<keyword evidence="6" id="KW-0732">Signal</keyword>
<feature type="domain" description="NlpC/P60" evidence="7">
    <location>
        <begin position="206"/>
        <end position="320"/>
    </location>
</feature>
<feature type="chain" id="PRO_5045651833" evidence="6">
    <location>
        <begin position="30"/>
        <end position="320"/>
    </location>
</feature>
<dbReference type="Pfam" id="PF00877">
    <property type="entry name" value="NLPC_P60"/>
    <property type="match status" value="1"/>
</dbReference>
<keyword evidence="5" id="KW-0175">Coiled coil</keyword>
<dbReference type="RefSeq" id="WP_377339555.1">
    <property type="nucleotide sequence ID" value="NZ_JBHLUE010000011.1"/>
</dbReference>
<evidence type="ECO:0000256" key="3">
    <source>
        <dbReference type="ARBA" id="ARBA00022801"/>
    </source>
</evidence>
<dbReference type="PANTHER" id="PTHR47359">
    <property type="entry name" value="PEPTIDOGLYCAN DL-ENDOPEPTIDASE CWLO"/>
    <property type="match status" value="1"/>
</dbReference>
<evidence type="ECO:0000256" key="1">
    <source>
        <dbReference type="ARBA" id="ARBA00007074"/>
    </source>
</evidence>
<keyword evidence="3" id="KW-0378">Hydrolase</keyword>
<keyword evidence="9" id="KW-1185">Reference proteome</keyword>
<name>A0ABV6NXW5_9ACTN</name>
<dbReference type="InterPro" id="IPR051794">
    <property type="entry name" value="PG_Endopeptidase_C40"/>
</dbReference>
<keyword evidence="2" id="KW-0645">Protease</keyword>
<dbReference type="InterPro" id="IPR000064">
    <property type="entry name" value="NLP_P60_dom"/>
</dbReference>